<dbReference type="SMART" id="SM00382">
    <property type="entry name" value="AAA"/>
    <property type="match status" value="1"/>
</dbReference>
<dbReference type="RefSeq" id="WP_057822336.1">
    <property type="nucleotide sequence ID" value="NZ_AZEC01000020.1"/>
</dbReference>
<dbReference type="GO" id="GO:0016887">
    <property type="term" value="F:ATP hydrolysis activity"/>
    <property type="evidence" value="ECO:0007669"/>
    <property type="project" value="InterPro"/>
</dbReference>
<evidence type="ECO:0000256" key="5">
    <source>
        <dbReference type="ARBA" id="ARBA00022989"/>
    </source>
</evidence>
<feature type="transmembrane region" description="Helical" evidence="7">
    <location>
        <begin position="147"/>
        <end position="166"/>
    </location>
</feature>
<evidence type="ECO:0000259" key="9">
    <source>
        <dbReference type="PROSITE" id="PS50929"/>
    </source>
</evidence>
<protein>
    <recommendedName>
        <fullName evidence="12">ABC transporter ATP-binding protein</fullName>
    </recommendedName>
</protein>
<dbReference type="Proteomes" id="UP000051330">
    <property type="component" value="Unassembled WGS sequence"/>
</dbReference>
<keyword evidence="2 7" id="KW-0812">Transmembrane</keyword>
<evidence type="ECO:0000256" key="7">
    <source>
        <dbReference type="SAM" id="Phobius"/>
    </source>
</evidence>
<dbReference type="Pfam" id="PF00005">
    <property type="entry name" value="ABC_tran"/>
    <property type="match status" value="1"/>
</dbReference>
<feature type="domain" description="ABC transporter" evidence="8">
    <location>
        <begin position="321"/>
        <end position="524"/>
    </location>
</feature>
<dbReference type="InterPro" id="IPR036640">
    <property type="entry name" value="ABC1_TM_sf"/>
</dbReference>
<evidence type="ECO:0000256" key="3">
    <source>
        <dbReference type="ARBA" id="ARBA00022741"/>
    </source>
</evidence>
<keyword evidence="5 7" id="KW-1133">Transmembrane helix</keyword>
<dbReference type="EMBL" id="AZEC01000020">
    <property type="protein sequence ID" value="KRL08746.1"/>
    <property type="molecule type" value="Genomic_DNA"/>
</dbReference>
<dbReference type="Gene3D" id="3.40.50.300">
    <property type="entry name" value="P-loop containing nucleotide triphosphate hydrolases"/>
    <property type="match status" value="1"/>
</dbReference>
<dbReference type="InterPro" id="IPR017871">
    <property type="entry name" value="ABC_transporter-like_CS"/>
</dbReference>
<organism evidence="10 11">
    <name type="scientific">Schleiferilactobacillus perolens DSM 12744</name>
    <dbReference type="NCBI Taxonomy" id="1423792"/>
    <lineage>
        <taxon>Bacteria</taxon>
        <taxon>Bacillati</taxon>
        <taxon>Bacillota</taxon>
        <taxon>Bacilli</taxon>
        <taxon>Lactobacillales</taxon>
        <taxon>Lactobacillaceae</taxon>
        <taxon>Schleiferilactobacillus</taxon>
    </lineage>
</organism>
<keyword evidence="11" id="KW-1185">Reference proteome</keyword>
<dbReference type="PATRIC" id="fig|1423792.3.peg.1529"/>
<evidence type="ECO:0000313" key="10">
    <source>
        <dbReference type="EMBL" id="KRL08746.1"/>
    </source>
</evidence>
<dbReference type="SUPFAM" id="SSF52540">
    <property type="entry name" value="P-loop containing nucleoside triphosphate hydrolases"/>
    <property type="match status" value="1"/>
</dbReference>
<dbReference type="PANTHER" id="PTHR24221">
    <property type="entry name" value="ATP-BINDING CASSETTE SUB-FAMILY B"/>
    <property type="match status" value="1"/>
</dbReference>
<dbReference type="InterPro" id="IPR039421">
    <property type="entry name" value="Type_1_exporter"/>
</dbReference>
<feature type="transmembrane region" description="Helical" evidence="7">
    <location>
        <begin position="235"/>
        <end position="255"/>
    </location>
</feature>
<dbReference type="InterPro" id="IPR011527">
    <property type="entry name" value="ABC1_TM_dom"/>
</dbReference>
<dbReference type="SUPFAM" id="SSF90123">
    <property type="entry name" value="ABC transporter transmembrane region"/>
    <property type="match status" value="1"/>
</dbReference>
<evidence type="ECO:0000256" key="4">
    <source>
        <dbReference type="ARBA" id="ARBA00022840"/>
    </source>
</evidence>
<dbReference type="GO" id="GO:0140359">
    <property type="term" value="F:ABC-type transporter activity"/>
    <property type="evidence" value="ECO:0007669"/>
    <property type="project" value="InterPro"/>
</dbReference>
<dbReference type="PROSITE" id="PS50893">
    <property type="entry name" value="ABC_TRANSPORTER_2"/>
    <property type="match status" value="1"/>
</dbReference>
<evidence type="ECO:0000259" key="8">
    <source>
        <dbReference type="PROSITE" id="PS50893"/>
    </source>
</evidence>
<feature type="transmembrane region" description="Helical" evidence="7">
    <location>
        <begin position="121"/>
        <end position="141"/>
    </location>
</feature>
<gene>
    <name evidence="10" type="ORF">FD09_GL001512</name>
</gene>
<dbReference type="AlphaFoldDB" id="A0A0R1MVB2"/>
<dbReference type="InterPro" id="IPR003439">
    <property type="entry name" value="ABC_transporter-like_ATP-bd"/>
</dbReference>
<feature type="transmembrane region" description="Helical" evidence="7">
    <location>
        <begin position="12"/>
        <end position="41"/>
    </location>
</feature>
<dbReference type="InterPro" id="IPR003593">
    <property type="entry name" value="AAA+_ATPase"/>
</dbReference>
<name>A0A0R1MVB2_9LACO</name>
<dbReference type="PROSITE" id="PS00211">
    <property type="entry name" value="ABC_TRANSPORTER_1"/>
    <property type="match status" value="1"/>
</dbReference>
<sequence length="527" mass="57888">MTINFRWVLRHLPLWLIAALIITAICGSLEGIINGVVLGQFPSLVGASSAKLIRYLLTSSTLYLFTYTFLYLCQILTVVAIKHLNIALKQSMLTVSFQQGEATSHGLNHLTNDAAKIETNYFSALATLLTAICGAVLATTFVLSVHLLMGTIAIAFSALTMIPMVFAQKKIGKLGKDWSQANDRTVQTANDWLAGRREINQYRTEQSFFARVTGALTNSERRLQKQNIFQWTVQYGSWLLVIAAMMGPWAIGFYLMQHGGFGVSISILLTLTLSADHVVGSIRQVMAVWGDLASTKDLRKLQAAPIPFSQTAAKTPTAPALALHQASLAFGDHQILRPTTVTIPYGSKVLLTGPSGVGKTSCLNLLAGWQQPTTGKVDLADTPVQSTDVTYVPQEPWLFTGTVRDNLTLTAHYSDKELLASLQEVGLLTELGPDPLSRILHPDANDLSGGQKQRLVIARALLRRRPVLLLDEITAGLDDKNAHAVRGLLYRLPQTIVESAHHLDPALIQEFHFQTYHLQDQQLILEH</sequence>
<keyword evidence="3" id="KW-0547">Nucleotide-binding</keyword>
<dbReference type="GO" id="GO:0034040">
    <property type="term" value="F:ATPase-coupled lipid transmembrane transporter activity"/>
    <property type="evidence" value="ECO:0007669"/>
    <property type="project" value="TreeGrafter"/>
</dbReference>
<dbReference type="PROSITE" id="PS50929">
    <property type="entry name" value="ABC_TM1F"/>
    <property type="match status" value="1"/>
</dbReference>
<feature type="transmembrane region" description="Helical" evidence="7">
    <location>
        <begin position="61"/>
        <end position="81"/>
    </location>
</feature>
<evidence type="ECO:0008006" key="12">
    <source>
        <dbReference type="Google" id="ProtNLM"/>
    </source>
</evidence>
<dbReference type="GO" id="GO:0005886">
    <property type="term" value="C:plasma membrane"/>
    <property type="evidence" value="ECO:0007669"/>
    <property type="project" value="UniProtKB-SubCell"/>
</dbReference>
<evidence type="ECO:0000256" key="1">
    <source>
        <dbReference type="ARBA" id="ARBA00004651"/>
    </source>
</evidence>
<keyword evidence="6 7" id="KW-0472">Membrane</keyword>
<proteinExistence type="predicted"/>
<evidence type="ECO:0000313" key="11">
    <source>
        <dbReference type="Proteomes" id="UP000051330"/>
    </source>
</evidence>
<dbReference type="InterPro" id="IPR027417">
    <property type="entry name" value="P-loop_NTPase"/>
</dbReference>
<comment type="subcellular location">
    <subcellularLocation>
        <location evidence="1">Cell membrane</location>
        <topology evidence="1">Multi-pass membrane protein</topology>
    </subcellularLocation>
</comment>
<dbReference type="OrthoDB" id="1672195at2"/>
<feature type="domain" description="ABC transmembrane type-1" evidence="9">
    <location>
        <begin position="14"/>
        <end position="294"/>
    </location>
</feature>
<dbReference type="STRING" id="1423792.FD09_GL001512"/>
<dbReference type="GO" id="GO:0005524">
    <property type="term" value="F:ATP binding"/>
    <property type="evidence" value="ECO:0007669"/>
    <property type="project" value="UniProtKB-KW"/>
</dbReference>
<keyword evidence="4" id="KW-0067">ATP-binding</keyword>
<comment type="caution">
    <text evidence="10">The sequence shown here is derived from an EMBL/GenBank/DDBJ whole genome shotgun (WGS) entry which is preliminary data.</text>
</comment>
<dbReference type="Gene3D" id="1.20.1560.10">
    <property type="entry name" value="ABC transporter type 1, transmembrane domain"/>
    <property type="match status" value="1"/>
</dbReference>
<dbReference type="Pfam" id="PF00664">
    <property type="entry name" value="ABC_membrane"/>
    <property type="match status" value="1"/>
</dbReference>
<dbReference type="PANTHER" id="PTHR24221:SF654">
    <property type="entry name" value="ATP-BINDING CASSETTE SUB-FAMILY B MEMBER 6"/>
    <property type="match status" value="1"/>
</dbReference>
<evidence type="ECO:0000256" key="6">
    <source>
        <dbReference type="ARBA" id="ARBA00023136"/>
    </source>
</evidence>
<evidence type="ECO:0000256" key="2">
    <source>
        <dbReference type="ARBA" id="ARBA00022692"/>
    </source>
</evidence>
<accession>A0A0R1MVB2</accession>
<reference evidence="10 11" key="1">
    <citation type="journal article" date="2015" name="Genome Announc.">
        <title>Expanding the biotechnology potential of lactobacilli through comparative genomics of 213 strains and associated genera.</title>
        <authorList>
            <person name="Sun Z."/>
            <person name="Harris H.M."/>
            <person name="McCann A."/>
            <person name="Guo C."/>
            <person name="Argimon S."/>
            <person name="Zhang W."/>
            <person name="Yang X."/>
            <person name="Jeffery I.B."/>
            <person name="Cooney J.C."/>
            <person name="Kagawa T.F."/>
            <person name="Liu W."/>
            <person name="Song Y."/>
            <person name="Salvetti E."/>
            <person name="Wrobel A."/>
            <person name="Rasinkangas P."/>
            <person name="Parkhill J."/>
            <person name="Rea M.C."/>
            <person name="O'Sullivan O."/>
            <person name="Ritari J."/>
            <person name="Douillard F.P."/>
            <person name="Paul Ross R."/>
            <person name="Yang R."/>
            <person name="Briner A.E."/>
            <person name="Felis G.E."/>
            <person name="de Vos W.M."/>
            <person name="Barrangou R."/>
            <person name="Klaenhammer T.R."/>
            <person name="Caufield P.W."/>
            <person name="Cui Y."/>
            <person name="Zhang H."/>
            <person name="O'Toole P.W."/>
        </authorList>
    </citation>
    <scope>NUCLEOTIDE SEQUENCE [LARGE SCALE GENOMIC DNA]</scope>
    <source>
        <strain evidence="10 11">DSM 12744</strain>
    </source>
</reference>